<evidence type="ECO:0000313" key="1">
    <source>
        <dbReference type="EMBL" id="GAH33223.1"/>
    </source>
</evidence>
<name>X1GJP3_9ZZZZ</name>
<comment type="caution">
    <text evidence="1">The sequence shown here is derived from an EMBL/GenBank/DDBJ whole genome shotgun (WGS) entry which is preliminary data.</text>
</comment>
<evidence type="ECO:0008006" key="2">
    <source>
        <dbReference type="Google" id="ProtNLM"/>
    </source>
</evidence>
<dbReference type="AlphaFoldDB" id="X1GJP3"/>
<sequence>MITSRIGVDGSYNAAYGLDGIFRLSDDDYMLFNWAQTFENGNKNNPASLEPSRVRVSWERRTLKGLGFNLGYSRAGSEYDPGIGFELREDYSRLGNRIWLGWIPGEKSFLLNHQIFVDGFISTRNEDNSIESAVIGPGWLFSTKSGIGGQIAVKMYHESVLESFDFTDDIEVPPGEYTFYGLKG</sequence>
<protein>
    <recommendedName>
        <fullName evidence="2">Haemolysin activator HlyB C-terminal domain-containing protein</fullName>
    </recommendedName>
</protein>
<accession>X1GJP3</accession>
<feature type="non-terminal residue" evidence="1">
    <location>
        <position position="184"/>
    </location>
</feature>
<dbReference type="EMBL" id="BARU01013118">
    <property type="protein sequence ID" value="GAH33223.1"/>
    <property type="molecule type" value="Genomic_DNA"/>
</dbReference>
<proteinExistence type="predicted"/>
<reference evidence="1" key="1">
    <citation type="journal article" date="2014" name="Front. Microbiol.">
        <title>High frequency of phylogenetically diverse reductive dehalogenase-homologous genes in deep subseafloor sedimentary metagenomes.</title>
        <authorList>
            <person name="Kawai M."/>
            <person name="Futagami T."/>
            <person name="Toyoda A."/>
            <person name="Takaki Y."/>
            <person name="Nishi S."/>
            <person name="Hori S."/>
            <person name="Arai W."/>
            <person name="Tsubouchi T."/>
            <person name="Morono Y."/>
            <person name="Uchiyama I."/>
            <person name="Ito T."/>
            <person name="Fujiyama A."/>
            <person name="Inagaki F."/>
            <person name="Takami H."/>
        </authorList>
    </citation>
    <scope>NUCLEOTIDE SEQUENCE</scope>
    <source>
        <strain evidence="1">Expedition CK06-06</strain>
    </source>
</reference>
<gene>
    <name evidence="1" type="ORF">S03H2_23865</name>
</gene>
<organism evidence="1">
    <name type="scientific">marine sediment metagenome</name>
    <dbReference type="NCBI Taxonomy" id="412755"/>
    <lineage>
        <taxon>unclassified sequences</taxon>
        <taxon>metagenomes</taxon>
        <taxon>ecological metagenomes</taxon>
    </lineage>
</organism>